<organism evidence="8 9">
    <name type="scientific">Heterobasidion irregulare (strain TC 32-1)</name>
    <dbReference type="NCBI Taxonomy" id="747525"/>
    <lineage>
        <taxon>Eukaryota</taxon>
        <taxon>Fungi</taxon>
        <taxon>Dikarya</taxon>
        <taxon>Basidiomycota</taxon>
        <taxon>Agaricomycotina</taxon>
        <taxon>Agaricomycetes</taxon>
        <taxon>Russulales</taxon>
        <taxon>Bondarzewiaceae</taxon>
        <taxon>Heterobasidion</taxon>
        <taxon>Heterobasidion annosum species complex</taxon>
    </lineage>
</organism>
<dbReference type="PROSITE" id="PS50192">
    <property type="entry name" value="T_SNARE"/>
    <property type="match status" value="1"/>
</dbReference>
<evidence type="ECO:0000256" key="4">
    <source>
        <dbReference type="ARBA" id="ARBA00054927"/>
    </source>
</evidence>
<dbReference type="FunFam" id="1.20.5.110:FF:000058">
    <property type="entry name" value="VAM7p Vacuolar SNARE protein"/>
    <property type="match status" value="1"/>
</dbReference>
<dbReference type="PANTHER" id="PTHR22775:SF3">
    <property type="entry name" value="SORTING NEXIN-13"/>
    <property type="match status" value="1"/>
</dbReference>
<feature type="domain" description="PX" evidence="7">
    <location>
        <begin position="2"/>
        <end position="119"/>
    </location>
</feature>
<dbReference type="GO" id="GO:0000329">
    <property type="term" value="C:fungal-type vacuole membrane"/>
    <property type="evidence" value="ECO:0007669"/>
    <property type="project" value="UniProtKB-ARBA"/>
</dbReference>
<dbReference type="GeneID" id="20677281"/>
<dbReference type="SMART" id="SM00312">
    <property type="entry name" value="PX"/>
    <property type="match status" value="1"/>
</dbReference>
<dbReference type="GO" id="GO:0097576">
    <property type="term" value="P:vacuole fusion"/>
    <property type="evidence" value="ECO:0007669"/>
    <property type="project" value="UniProtKB-ARBA"/>
</dbReference>
<dbReference type="STRING" id="747525.W4KQF2"/>
<protein>
    <recommendedName>
        <fullName evidence="10">t-SNARE coiled-coil homology domain-containing protein</fullName>
    </recommendedName>
</protein>
<dbReference type="CDD" id="cd06897">
    <property type="entry name" value="PX_SNARE"/>
    <property type="match status" value="1"/>
</dbReference>
<name>W4KQF2_HETIT</name>
<dbReference type="Gene3D" id="1.20.5.110">
    <property type="match status" value="1"/>
</dbReference>
<dbReference type="PROSITE" id="PS50195">
    <property type="entry name" value="PX"/>
    <property type="match status" value="1"/>
</dbReference>
<dbReference type="InterPro" id="IPR001683">
    <property type="entry name" value="PX_dom"/>
</dbReference>
<dbReference type="GO" id="GO:0007034">
    <property type="term" value="P:vacuolar transport"/>
    <property type="evidence" value="ECO:0007669"/>
    <property type="project" value="UniProtKB-ARBA"/>
</dbReference>
<dbReference type="EMBL" id="KI925454">
    <property type="protein sequence ID" value="ETW87271.1"/>
    <property type="molecule type" value="Genomic_DNA"/>
</dbReference>
<sequence>MTAIQAVYVRGHEERPSPKPHVVFRIEIQAHVRSWTMWRRYSDFLDLHTELAKSTGAPPPAPLPPKHALAMLRSRTDEARLEERRLGLEAYLRAIVSAKDDRWRESFALRDFLGVPVGKQPVAGGSSGGGGGGGGGDNDDMSQFTSSSWLDEHIDLQARVRDVRADINRRDALGDRGDVGGSHAANVHAKKKLAAVLARAGALAQGLDGLARAGMSAGELQRRTDMVARLQDDCEKLGKMVSVSRHTARGPGLGAAAERNPASSSDRAALLESAPSAFGKPVTRVFGGGPAAAKPQETGQTRPLDDHGLLQLQQTQMTQQDTQLAQLATILQRQKQLGIAIGSEIAQQNEMLDDLAVGVDRVGGKLASAKRQMNRLG</sequence>
<gene>
    <name evidence="8" type="ORF">HETIRDRAFT_469174</name>
</gene>
<dbReference type="RefSeq" id="XP_009541193.1">
    <property type="nucleotide sequence ID" value="XM_009542898.1"/>
</dbReference>
<dbReference type="PANTHER" id="PTHR22775">
    <property type="entry name" value="SORTING NEXIN"/>
    <property type="match status" value="1"/>
</dbReference>
<dbReference type="Gene3D" id="3.30.1520.10">
    <property type="entry name" value="Phox-like domain"/>
    <property type="match status" value="1"/>
</dbReference>
<dbReference type="GO" id="GO:0035091">
    <property type="term" value="F:phosphatidylinositol binding"/>
    <property type="evidence" value="ECO:0007669"/>
    <property type="project" value="InterPro"/>
</dbReference>
<feature type="region of interest" description="Disordered" evidence="5">
    <location>
        <begin position="246"/>
        <end position="266"/>
    </location>
</feature>
<dbReference type="SMART" id="SM00397">
    <property type="entry name" value="t_SNARE"/>
    <property type="match status" value="1"/>
</dbReference>
<dbReference type="CDD" id="cd15858">
    <property type="entry name" value="SNARE_VAM7"/>
    <property type="match status" value="1"/>
</dbReference>
<keyword evidence="3" id="KW-0175">Coiled coil</keyword>
<dbReference type="AlphaFoldDB" id="W4KQF2"/>
<dbReference type="HOGENOM" id="CLU_033748_0_0_1"/>
<dbReference type="SUPFAM" id="SSF64268">
    <property type="entry name" value="PX domain"/>
    <property type="match status" value="1"/>
</dbReference>
<evidence type="ECO:0000256" key="3">
    <source>
        <dbReference type="ARBA" id="ARBA00023054"/>
    </source>
</evidence>
<dbReference type="FunCoup" id="W4KQF2">
    <property type="interactions" value="48"/>
</dbReference>
<comment type="function">
    <text evidence="4">Essential for proper morphogenesis of the vacuole. May exist as structural reinforcement on the surface of the vacuolar membrane and be required for maintenance against rupture by osmotic pressure.</text>
</comment>
<dbReference type="GO" id="GO:0016192">
    <property type="term" value="P:vesicle-mediated transport"/>
    <property type="evidence" value="ECO:0007669"/>
    <property type="project" value="UniProtKB-ARBA"/>
</dbReference>
<keyword evidence="2" id="KW-0926">Vacuole</keyword>
<feature type="region of interest" description="Disordered" evidence="5">
    <location>
        <begin position="120"/>
        <end position="143"/>
    </location>
</feature>
<dbReference type="InterPro" id="IPR000727">
    <property type="entry name" value="T_SNARE_dom"/>
</dbReference>
<comment type="subcellular location">
    <subcellularLocation>
        <location evidence="1">Vacuole</location>
    </subcellularLocation>
</comment>
<feature type="domain" description="T-SNARE coiled-coil homology" evidence="6">
    <location>
        <begin position="314"/>
        <end position="376"/>
    </location>
</feature>
<dbReference type="Proteomes" id="UP000030671">
    <property type="component" value="Unassembled WGS sequence"/>
</dbReference>
<dbReference type="SUPFAM" id="SSF58038">
    <property type="entry name" value="SNARE fusion complex"/>
    <property type="match status" value="1"/>
</dbReference>
<dbReference type="KEGG" id="hir:HETIRDRAFT_469174"/>
<evidence type="ECO:0000259" key="6">
    <source>
        <dbReference type="PROSITE" id="PS50192"/>
    </source>
</evidence>
<dbReference type="OrthoDB" id="428895at2759"/>
<feature type="compositionally biased region" description="Gly residues" evidence="5">
    <location>
        <begin position="125"/>
        <end position="136"/>
    </location>
</feature>
<evidence type="ECO:0000256" key="2">
    <source>
        <dbReference type="ARBA" id="ARBA00022554"/>
    </source>
</evidence>
<keyword evidence="9" id="KW-1185">Reference proteome</keyword>
<evidence type="ECO:0000259" key="7">
    <source>
        <dbReference type="PROSITE" id="PS50195"/>
    </source>
</evidence>
<dbReference type="InParanoid" id="W4KQF2"/>
<dbReference type="Pfam" id="PF00787">
    <property type="entry name" value="PX"/>
    <property type="match status" value="1"/>
</dbReference>
<evidence type="ECO:0000313" key="8">
    <source>
        <dbReference type="EMBL" id="ETW87271.1"/>
    </source>
</evidence>
<proteinExistence type="predicted"/>
<evidence type="ECO:0000313" key="9">
    <source>
        <dbReference type="Proteomes" id="UP000030671"/>
    </source>
</evidence>
<evidence type="ECO:0008006" key="10">
    <source>
        <dbReference type="Google" id="ProtNLM"/>
    </source>
</evidence>
<dbReference type="eggNOG" id="ENOG502RXJQ">
    <property type="taxonomic scope" value="Eukaryota"/>
</dbReference>
<evidence type="ECO:0000256" key="5">
    <source>
        <dbReference type="SAM" id="MobiDB-lite"/>
    </source>
</evidence>
<evidence type="ECO:0000256" key="1">
    <source>
        <dbReference type="ARBA" id="ARBA00004116"/>
    </source>
</evidence>
<accession>W4KQF2</accession>
<reference evidence="8 9" key="1">
    <citation type="journal article" date="2012" name="New Phytol.">
        <title>Insight into trade-off between wood decay and parasitism from the genome of a fungal forest pathogen.</title>
        <authorList>
            <person name="Olson A."/>
            <person name="Aerts A."/>
            <person name="Asiegbu F."/>
            <person name="Belbahri L."/>
            <person name="Bouzid O."/>
            <person name="Broberg A."/>
            <person name="Canback B."/>
            <person name="Coutinho P.M."/>
            <person name="Cullen D."/>
            <person name="Dalman K."/>
            <person name="Deflorio G."/>
            <person name="van Diepen L.T."/>
            <person name="Dunand C."/>
            <person name="Duplessis S."/>
            <person name="Durling M."/>
            <person name="Gonthier P."/>
            <person name="Grimwood J."/>
            <person name="Fossdal C.G."/>
            <person name="Hansson D."/>
            <person name="Henrissat B."/>
            <person name="Hietala A."/>
            <person name="Himmelstrand K."/>
            <person name="Hoffmeister D."/>
            <person name="Hogberg N."/>
            <person name="James T.Y."/>
            <person name="Karlsson M."/>
            <person name="Kohler A."/>
            <person name="Kues U."/>
            <person name="Lee Y.H."/>
            <person name="Lin Y.C."/>
            <person name="Lind M."/>
            <person name="Lindquist E."/>
            <person name="Lombard V."/>
            <person name="Lucas S."/>
            <person name="Lunden K."/>
            <person name="Morin E."/>
            <person name="Murat C."/>
            <person name="Park J."/>
            <person name="Raffaello T."/>
            <person name="Rouze P."/>
            <person name="Salamov A."/>
            <person name="Schmutz J."/>
            <person name="Solheim H."/>
            <person name="Stahlberg J."/>
            <person name="Velez H."/>
            <person name="de Vries R.P."/>
            <person name="Wiebenga A."/>
            <person name="Woodward S."/>
            <person name="Yakovlev I."/>
            <person name="Garbelotto M."/>
            <person name="Martin F."/>
            <person name="Grigoriev I.V."/>
            <person name="Stenlid J."/>
        </authorList>
    </citation>
    <scope>NUCLEOTIDE SEQUENCE [LARGE SCALE GENOMIC DNA]</scope>
    <source>
        <strain evidence="8 9">TC 32-1</strain>
    </source>
</reference>
<dbReference type="InterPro" id="IPR036871">
    <property type="entry name" value="PX_dom_sf"/>
</dbReference>